<keyword evidence="8 16" id="KW-0274">FAD</keyword>
<evidence type="ECO:0000256" key="16">
    <source>
        <dbReference type="HAMAP-Rule" id="MF_00037"/>
    </source>
</evidence>
<dbReference type="InterPro" id="IPR003170">
    <property type="entry name" value="MurB"/>
</dbReference>
<dbReference type="NCBIfam" id="TIGR00179">
    <property type="entry name" value="murB"/>
    <property type="match status" value="1"/>
</dbReference>
<dbReference type="AlphaFoldDB" id="A0A1L8CSB3"/>
<comment type="cofactor">
    <cofactor evidence="1 16">
        <name>FAD</name>
        <dbReference type="ChEBI" id="CHEBI:57692"/>
    </cofactor>
</comment>
<dbReference type="STRING" id="870242.cpu_02870"/>
<keyword evidence="12 16" id="KW-0560">Oxidoreductase</keyword>
<evidence type="ECO:0000256" key="13">
    <source>
        <dbReference type="ARBA" id="ARBA00023306"/>
    </source>
</evidence>
<sequence>MEKQKIKKELAKRVSTPVLEDEPLSRHTTWKIGGPADFLIEPRSIEELSEVIHFLKVNSLNFRVIGNGSNILALDKGFRGVIIKTKKINKVEFCPDGKVFAEAGILLPALTAKALLFEFSGFEEFVGIPGTVGGAVRQNAGAHEKEIKDVVKKIWAVNEKGGILEFLAADCNFNYRTSRFKEERLWVVKAEFSLRPGNKEEILEKIRNYRQKRKASQPLEYHNAGSVFKNPAGIPAWRLIQEAGAQGLKKGGAVVSKKHANFIVNTGGATAQDVLYLINKIQEMVWNKFSIKLLLEVEILGE</sequence>
<dbReference type="PROSITE" id="PS51387">
    <property type="entry name" value="FAD_PCMH"/>
    <property type="match status" value="1"/>
</dbReference>
<evidence type="ECO:0000313" key="18">
    <source>
        <dbReference type="EMBL" id="GAV21777.1"/>
    </source>
</evidence>
<dbReference type="HAMAP" id="MF_00037">
    <property type="entry name" value="MurB"/>
    <property type="match status" value="1"/>
</dbReference>
<dbReference type="InterPro" id="IPR036318">
    <property type="entry name" value="FAD-bd_PCMH-like_sf"/>
</dbReference>
<feature type="active site" description="Proton donor" evidence="16">
    <location>
        <position position="226"/>
    </location>
</feature>
<keyword evidence="11 16" id="KW-0573">Peptidoglycan synthesis</keyword>
<dbReference type="GO" id="GO:0051301">
    <property type="term" value="P:cell division"/>
    <property type="evidence" value="ECO:0007669"/>
    <property type="project" value="UniProtKB-KW"/>
</dbReference>
<feature type="active site" evidence="16">
    <location>
        <position position="176"/>
    </location>
</feature>
<organism evidence="18 19">
    <name type="scientific">Carboxydothermus pertinax</name>
    <dbReference type="NCBI Taxonomy" id="870242"/>
    <lineage>
        <taxon>Bacteria</taxon>
        <taxon>Bacillati</taxon>
        <taxon>Bacillota</taxon>
        <taxon>Clostridia</taxon>
        <taxon>Thermoanaerobacterales</taxon>
        <taxon>Thermoanaerobacteraceae</taxon>
        <taxon>Carboxydothermus</taxon>
    </lineage>
</organism>
<dbReference type="InterPro" id="IPR016166">
    <property type="entry name" value="FAD-bd_PCMH"/>
</dbReference>
<comment type="pathway">
    <text evidence="4 16">Cell wall biogenesis; peptidoglycan biosynthesis.</text>
</comment>
<dbReference type="Gene3D" id="3.30.465.10">
    <property type="match status" value="1"/>
</dbReference>
<dbReference type="GO" id="GO:0008762">
    <property type="term" value="F:UDP-N-acetylmuramate dehydrogenase activity"/>
    <property type="evidence" value="ECO:0007669"/>
    <property type="project" value="UniProtKB-UniRule"/>
</dbReference>
<evidence type="ECO:0000259" key="17">
    <source>
        <dbReference type="PROSITE" id="PS51387"/>
    </source>
</evidence>
<protein>
    <recommendedName>
        <fullName evidence="16">UDP-N-acetylenolpyruvoylglucosamine reductase</fullName>
        <ecNumber evidence="16">1.3.1.98</ecNumber>
    </recommendedName>
    <alternativeName>
        <fullName evidence="16">UDP-N-acetylmuramate dehydrogenase</fullName>
    </alternativeName>
</protein>
<dbReference type="Gene3D" id="3.30.43.10">
    <property type="entry name" value="Uridine Diphospho-n-acetylenolpyruvylglucosamine Reductase, domain 2"/>
    <property type="match status" value="1"/>
</dbReference>
<gene>
    <name evidence="16" type="primary">murB</name>
    <name evidence="18" type="ORF">cpu_02870</name>
</gene>
<keyword evidence="13 16" id="KW-0131">Cell cycle</keyword>
<evidence type="ECO:0000256" key="9">
    <source>
        <dbReference type="ARBA" id="ARBA00022857"/>
    </source>
</evidence>
<dbReference type="InterPro" id="IPR006094">
    <property type="entry name" value="Oxid_FAD_bind_N"/>
</dbReference>
<dbReference type="Gene3D" id="3.90.78.10">
    <property type="entry name" value="UDP-N-acetylenolpyruvoylglucosamine reductase, C-terminal domain"/>
    <property type="match status" value="1"/>
</dbReference>
<accession>A0A1L8CSB3</accession>
<dbReference type="GO" id="GO:0071949">
    <property type="term" value="F:FAD binding"/>
    <property type="evidence" value="ECO:0007669"/>
    <property type="project" value="InterPro"/>
</dbReference>
<feature type="active site" evidence="16">
    <location>
        <position position="296"/>
    </location>
</feature>
<evidence type="ECO:0000256" key="1">
    <source>
        <dbReference type="ARBA" id="ARBA00001974"/>
    </source>
</evidence>
<keyword evidence="5 16" id="KW-0963">Cytoplasm</keyword>
<dbReference type="EC" id="1.3.1.98" evidence="16"/>
<comment type="function">
    <text evidence="2 16">Cell wall formation.</text>
</comment>
<evidence type="ECO:0000256" key="11">
    <source>
        <dbReference type="ARBA" id="ARBA00022984"/>
    </source>
</evidence>
<feature type="domain" description="FAD-binding PCMH-type" evidence="17">
    <location>
        <begin position="31"/>
        <end position="213"/>
    </location>
</feature>
<dbReference type="Pfam" id="PF02873">
    <property type="entry name" value="MurB_C"/>
    <property type="match status" value="1"/>
</dbReference>
<dbReference type="OrthoDB" id="9804753at2"/>
<keyword evidence="10 16" id="KW-0133">Cell shape</keyword>
<comment type="caution">
    <text evidence="18">The sequence shown here is derived from an EMBL/GenBank/DDBJ whole genome shotgun (WGS) entry which is preliminary data.</text>
</comment>
<dbReference type="InterPro" id="IPR016167">
    <property type="entry name" value="FAD-bd_PCMH_sub1"/>
</dbReference>
<dbReference type="NCBIfam" id="NF010480">
    <property type="entry name" value="PRK13905.1"/>
    <property type="match status" value="1"/>
</dbReference>
<keyword evidence="14 16" id="KW-0961">Cell wall biogenesis/degradation</keyword>
<dbReference type="RefSeq" id="WP_075858230.1">
    <property type="nucleotide sequence ID" value="NZ_BDJK01000006.1"/>
</dbReference>
<comment type="catalytic activity">
    <reaction evidence="15 16">
        <text>UDP-N-acetyl-alpha-D-muramate + NADP(+) = UDP-N-acetyl-3-O-(1-carboxyvinyl)-alpha-D-glucosamine + NADPH + H(+)</text>
        <dbReference type="Rhea" id="RHEA:12248"/>
        <dbReference type="ChEBI" id="CHEBI:15378"/>
        <dbReference type="ChEBI" id="CHEBI:57783"/>
        <dbReference type="ChEBI" id="CHEBI:58349"/>
        <dbReference type="ChEBI" id="CHEBI:68483"/>
        <dbReference type="ChEBI" id="CHEBI:70757"/>
        <dbReference type="EC" id="1.3.1.98"/>
    </reaction>
</comment>
<dbReference type="Pfam" id="PF01565">
    <property type="entry name" value="FAD_binding_4"/>
    <property type="match status" value="1"/>
</dbReference>
<dbReference type="GO" id="GO:0008360">
    <property type="term" value="P:regulation of cell shape"/>
    <property type="evidence" value="ECO:0007669"/>
    <property type="project" value="UniProtKB-KW"/>
</dbReference>
<dbReference type="EMBL" id="BDJK01000006">
    <property type="protein sequence ID" value="GAV21777.1"/>
    <property type="molecule type" value="Genomic_DNA"/>
</dbReference>
<evidence type="ECO:0000256" key="12">
    <source>
        <dbReference type="ARBA" id="ARBA00023002"/>
    </source>
</evidence>
<dbReference type="GO" id="GO:0071555">
    <property type="term" value="P:cell wall organization"/>
    <property type="evidence" value="ECO:0007669"/>
    <property type="project" value="UniProtKB-KW"/>
</dbReference>
<evidence type="ECO:0000256" key="7">
    <source>
        <dbReference type="ARBA" id="ARBA00022630"/>
    </source>
</evidence>
<evidence type="ECO:0000256" key="6">
    <source>
        <dbReference type="ARBA" id="ARBA00022618"/>
    </source>
</evidence>
<comment type="similarity">
    <text evidence="16">Belongs to the MurB family.</text>
</comment>
<dbReference type="InterPro" id="IPR036635">
    <property type="entry name" value="MurB_C_sf"/>
</dbReference>
<dbReference type="Proteomes" id="UP000187485">
    <property type="component" value="Unassembled WGS sequence"/>
</dbReference>
<evidence type="ECO:0000256" key="4">
    <source>
        <dbReference type="ARBA" id="ARBA00004752"/>
    </source>
</evidence>
<evidence type="ECO:0000256" key="10">
    <source>
        <dbReference type="ARBA" id="ARBA00022960"/>
    </source>
</evidence>
<dbReference type="SUPFAM" id="SSF56194">
    <property type="entry name" value="Uridine diphospho-N-Acetylenolpyruvylglucosamine reductase, MurB, C-terminal domain"/>
    <property type="match status" value="1"/>
</dbReference>
<evidence type="ECO:0000313" key="19">
    <source>
        <dbReference type="Proteomes" id="UP000187485"/>
    </source>
</evidence>
<reference evidence="19" key="1">
    <citation type="submission" date="2016-12" db="EMBL/GenBank/DDBJ databases">
        <title>Draft Genome Sequences od Carboxydothermus pertinax and islandicus, Hydrogenogenic Carboxydotrophic Bacteria.</title>
        <authorList>
            <person name="Fukuyama Y."/>
            <person name="Ohmae K."/>
            <person name="Yoneda Y."/>
            <person name="Yoshida T."/>
            <person name="Sako Y."/>
        </authorList>
    </citation>
    <scope>NUCLEOTIDE SEQUENCE [LARGE SCALE GENOMIC DNA]</scope>
    <source>
        <strain evidence="19">Ug1</strain>
    </source>
</reference>
<dbReference type="PANTHER" id="PTHR21071">
    <property type="entry name" value="UDP-N-ACETYLENOLPYRUVOYLGLUCOSAMINE REDUCTASE"/>
    <property type="match status" value="1"/>
</dbReference>
<dbReference type="UniPathway" id="UPA00219"/>
<dbReference type="GO" id="GO:0009252">
    <property type="term" value="P:peptidoglycan biosynthetic process"/>
    <property type="evidence" value="ECO:0007669"/>
    <property type="project" value="UniProtKB-UniRule"/>
</dbReference>
<evidence type="ECO:0000256" key="5">
    <source>
        <dbReference type="ARBA" id="ARBA00022490"/>
    </source>
</evidence>
<dbReference type="InterPro" id="IPR016169">
    <property type="entry name" value="FAD-bd_PCMH_sub2"/>
</dbReference>
<keyword evidence="19" id="KW-1185">Reference proteome</keyword>
<dbReference type="InterPro" id="IPR011601">
    <property type="entry name" value="MurB_C"/>
</dbReference>
<proteinExistence type="inferred from homology"/>
<evidence type="ECO:0000256" key="15">
    <source>
        <dbReference type="ARBA" id="ARBA00048914"/>
    </source>
</evidence>
<evidence type="ECO:0000256" key="3">
    <source>
        <dbReference type="ARBA" id="ARBA00004496"/>
    </source>
</evidence>
<dbReference type="SUPFAM" id="SSF56176">
    <property type="entry name" value="FAD-binding/transporter-associated domain-like"/>
    <property type="match status" value="1"/>
</dbReference>
<comment type="subcellular location">
    <subcellularLocation>
        <location evidence="3 16">Cytoplasm</location>
    </subcellularLocation>
</comment>
<keyword evidence="9 16" id="KW-0521">NADP</keyword>
<dbReference type="PANTHER" id="PTHR21071:SF4">
    <property type="entry name" value="UDP-N-ACETYLENOLPYRUVOYLGLUCOSAMINE REDUCTASE"/>
    <property type="match status" value="1"/>
</dbReference>
<name>A0A1L8CSB3_9THEO</name>
<dbReference type="GO" id="GO:0005829">
    <property type="term" value="C:cytosol"/>
    <property type="evidence" value="ECO:0007669"/>
    <property type="project" value="TreeGrafter"/>
</dbReference>
<keyword evidence="6 16" id="KW-0132">Cell division</keyword>
<keyword evidence="7 16" id="KW-0285">Flavoprotein</keyword>
<evidence type="ECO:0000256" key="8">
    <source>
        <dbReference type="ARBA" id="ARBA00022827"/>
    </source>
</evidence>
<evidence type="ECO:0000256" key="2">
    <source>
        <dbReference type="ARBA" id="ARBA00003921"/>
    </source>
</evidence>
<evidence type="ECO:0000256" key="14">
    <source>
        <dbReference type="ARBA" id="ARBA00023316"/>
    </source>
</evidence>